<evidence type="ECO:0000313" key="2">
    <source>
        <dbReference type="Proteomes" id="UP000305398"/>
    </source>
</evidence>
<dbReference type="RefSeq" id="WP_139516973.1">
    <property type="nucleotide sequence ID" value="NZ_CP040896.1"/>
</dbReference>
<evidence type="ECO:0000313" key="1">
    <source>
        <dbReference type="EMBL" id="QDA61799.1"/>
    </source>
</evidence>
<protein>
    <submittedName>
        <fullName evidence="1">Uncharacterized protein</fullName>
    </submittedName>
</protein>
<accession>A0A5B8A3T4</accession>
<keyword evidence="2" id="KW-1185">Reference proteome</keyword>
<dbReference type="Proteomes" id="UP000305398">
    <property type="component" value="Chromosome"/>
</dbReference>
<name>A0A5B8A3T4_9BACT</name>
<gene>
    <name evidence="1" type="ORF">FHG12_17610</name>
</gene>
<sequence length="69" mass="8669">MLSLLMAFFVESHERRRLEREQTPREVWNKHTIQPDNETFNHYFWDVYLPASKWRFVLAPLLWFNRLFN</sequence>
<dbReference type="AlphaFoldDB" id="A0A5B8A3T4"/>
<dbReference type="EMBL" id="CP040896">
    <property type="protein sequence ID" value="QDA61799.1"/>
    <property type="molecule type" value="Genomic_DNA"/>
</dbReference>
<organism evidence="1 2">
    <name type="scientific">Hymenobacter jejuensis</name>
    <dbReference type="NCBI Taxonomy" id="2502781"/>
    <lineage>
        <taxon>Bacteria</taxon>
        <taxon>Pseudomonadati</taxon>
        <taxon>Bacteroidota</taxon>
        <taxon>Cytophagia</taxon>
        <taxon>Cytophagales</taxon>
        <taxon>Hymenobacteraceae</taxon>
        <taxon>Hymenobacter</taxon>
    </lineage>
</organism>
<dbReference type="KEGG" id="hyj:FHG12_17610"/>
<reference evidence="1 2" key="1">
    <citation type="submission" date="2019-06" db="EMBL/GenBank/DDBJ databases">
        <authorList>
            <person name="Srinivasan S."/>
        </authorList>
    </citation>
    <scope>NUCLEOTIDE SEQUENCE [LARGE SCALE GENOMIC DNA]</scope>
    <source>
        <strain evidence="1 2">17J68-5</strain>
    </source>
</reference>
<proteinExistence type="predicted"/>